<dbReference type="EMBL" id="ANNX02000064">
    <property type="protein sequence ID" value="KYC34701.1"/>
    <property type="molecule type" value="Genomic_DNA"/>
</dbReference>
<gene>
    <name evidence="1" type="ORF">WA1_49105</name>
</gene>
<comment type="caution">
    <text evidence="1">The sequence shown here is derived from an EMBL/GenBank/DDBJ whole genome shotgun (WGS) entry which is preliminary data.</text>
</comment>
<organism evidence="1 2">
    <name type="scientific">Scytonema hofmannii PCC 7110</name>
    <dbReference type="NCBI Taxonomy" id="128403"/>
    <lineage>
        <taxon>Bacteria</taxon>
        <taxon>Bacillati</taxon>
        <taxon>Cyanobacteriota</taxon>
        <taxon>Cyanophyceae</taxon>
        <taxon>Nostocales</taxon>
        <taxon>Scytonemataceae</taxon>
        <taxon>Scytonema</taxon>
    </lineage>
</organism>
<reference evidence="1 2" key="1">
    <citation type="journal article" date="2013" name="Genome Biol. Evol.">
        <title>Genomes of Stigonematalean cyanobacteria (subsection V) and the evolution of oxygenic photosynthesis from prokaryotes to plastids.</title>
        <authorList>
            <person name="Dagan T."/>
            <person name="Roettger M."/>
            <person name="Stucken K."/>
            <person name="Landan G."/>
            <person name="Koch R."/>
            <person name="Major P."/>
            <person name="Gould S.B."/>
            <person name="Goremykin V.V."/>
            <person name="Rippka R."/>
            <person name="Tandeau de Marsac N."/>
            <person name="Gugger M."/>
            <person name="Lockhart P.J."/>
            <person name="Allen J.F."/>
            <person name="Brune I."/>
            <person name="Maus I."/>
            <person name="Puhler A."/>
            <person name="Martin W.F."/>
        </authorList>
    </citation>
    <scope>NUCLEOTIDE SEQUENCE [LARGE SCALE GENOMIC DNA]</scope>
    <source>
        <strain evidence="1 2">PCC 7110</strain>
    </source>
</reference>
<dbReference type="RefSeq" id="WP_017741151.1">
    <property type="nucleotide sequence ID" value="NZ_KQ976355.1"/>
</dbReference>
<dbReference type="AlphaFoldDB" id="A0A139WQJ3"/>
<evidence type="ECO:0000313" key="2">
    <source>
        <dbReference type="Proteomes" id="UP000076925"/>
    </source>
</evidence>
<evidence type="ECO:0000313" key="1">
    <source>
        <dbReference type="EMBL" id="KYC34701.1"/>
    </source>
</evidence>
<name>A0A139WQJ3_9CYAN</name>
<protein>
    <submittedName>
        <fullName evidence="1">Uncharacterized protein</fullName>
    </submittedName>
</protein>
<keyword evidence="2" id="KW-1185">Reference proteome</keyword>
<accession>A0A139WQJ3</accession>
<sequence length="140" mass="16727">MSEDTLESNKKSEGYAVPTWLNLLLQKSHLELIIWANSPLIRSTYTYKLPKEPLMPLCWMPNLEANLVLDIDSPEFCIRIKNTHIDMFLHQIVTNNSDQEFIDKLENRFFPLNHEIFRQELEYQISIAKKYWQDHCILQF</sequence>
<dbReference type="Proteomes" id="UP000076925">
    <property type="component" value="Unassembled WGS sequence"/>
</dbReference>
<proteinExistence type="predicted"/>